<reference evidence="2 3" key="1">
    <citation type="journal article" date="2015" name="Genome Announc.">
        <title>Expanding the biotechnology potential of lactobacilli through comparative genomics of 213 strains and associated genera.</title>
        <authorList>
            <person name="Sun Z."/>
            <person name="Harris H.M."/>
            <person name="McCann A."/>
            <person name="Guo C."/>
            <person name="Argimon S."/>
            <person name="Zhang W."/>
            <person name="Yang X."/>
            <person name="Jeffery I.B."/>
            <person name="Cooney J.C."/>
            <person name="Kagawa T.F."/>
            <person name="Liu W."/>
            <person name="Song Y."/>
            <person name="Salvetti E."/>
            <person name="Wrobel A."/>
            <person name="Rasinkangas P."/>
            <person name="Parkhill J."/>
            <person name="Rea M.C."/>
            <person name="O'Sullivan O."/>
            <person name="Ritari J."/>
            <person name="Douillard F.P."/>
            <person name="Paul Ross R."/>
            <person name="Yang R."/>
            <person name="Briner A.E."/>
            <person name="Felis G.E."/>
            <person name="de Vos W.M."/>
            <person name="Barrangou R."/>
            <person name="Klaenhammer T.R."/>
            <person name="Caufield P.W."/>
            <person name="Cui Y."/>
            <person name="Zhang H."/>
            <person name="O'Toole P.W."/>
        </authorList>
    </citation>
    <scope>NUCLEOTIDE SEQUENCE [LARGE SCALE GENOMIC DNA]</scope>
    <source>
        <strain evidence="2 3">DSM 22301</strain>
    </source>
</reference>
<feature type="compositionally biased region" description="Low complexity" evidence="1">
    <location>
        <begin position="517"/>
        <end position="526"/>
    </location>
</feature>
<comment type="caution">
    <text evidence="2">The sequence shown here is derived from an EMBL/GenBank/DDBJ whole genome shotgun (WGS) entry which is preliminary data.</text>
</comment>
<dbReference type="NCBIfam" id="TIGR01542">
    <property type="entry name" value="A118_put_portal"/>
    <property type="match status" value="1"/>
</dbReference>
<accession>A0A0R2K050</accession>
<organism evidence="2 3">
    <name type="scientific">Pediococcus ethanolidurans</name>
    <dbReference type="NCBI Taxonomy" id="319653"/>
    <lineage>
        <taxon>Bacteria</taxon>
        <taxon>Bacillati</taxon>
        <taxon>Bacillota</taxon>
        <taxon>Bacilli</taxon>
        <taxon>Lactobacillales</taxon>
        <taxon>Lactobacillaceae</taxon>
        <taxon>Pediococcus</taxon>
    </lineage>
</organism>
<dbReference type="PIRSF" id="PIRSF011911">
    <property type="entry name" value="A118_put_portal"/>
    <property type="match status" value="1"/>
</dbReference>
<dbReference type="InterPro" id="IPR006432">
    <property type="entry name" value="Phage_portal_A118-type"/>
</dbReference>
<dbReference type="STRING" id="319653.SAMN04487973_102154"/>
<dbReference type="Proteomes" id="UP000051749">
    <property type="component" value="Unassembled WGS sequence"/>
</dbReference>
<name>A0A0R2K050_9LACO</name>
<feature type="region of interest" description="Disordered" evidence="1">
    <location>
        <begin position="508"/>
        <end position="538"/>
    </location>
</feature>
<dbReference type="PATRIC" id="fig|319653.3.peg.1875"/>
<protein>
    <submittedName>
        <fullName evidence="2">Minor capsid protein</fullName>
    </submittedName>
</protein>
<feature type="compositionally biased region" description="Acidic residues" evidence="1">
    <location>
        <begin position="527"/>
        <end position="538"/>
    </location>
</feature>
<dbReference type="Pfam" id="PF05133">
    <property type="entry name" value="SPP1_portal"/>
    <property type="match status" value="1"/>
</dbReference>
<evidence type="ECO:0000313" key="3">
    <source>
        <dbReference type="Proteomes" id="UP000051749"/>
    </source>
</evidence>
<dbReference type="AlphaFoldDB" id="A0A0R2K050"/>
<proteinExistence type="predicted"/>
<evidence type="ECO:0000256" key="1">
    <source>
        <dbReference type="SAM" id="MobiDB-lite"/>
    </source>
</evidence>
<dbReference type="EMBL" id="JQBY01000006">
    <property type="protein sequence ID" value="KRN82888.1"/>
    <property type="molecule type" value="Genomic_DNA"/>
</dbReference>
<gene>
    <name evidence="2" type="ORF">IV87_GL001842</name>
</gene>
<dbReference type="InterPro" id="IPR021145">
    <property type="entry name" value="Portal_protein_SPP1_Gp6-like"/>
</dbReference>
<sequence>MDDIHNLVARVKEFFGKAVSKVAQTMYGNSLTKITDDSRISLDPREYERIHRNKIYYSNHFPDIRYISSLKKAETRPFYSLNMTKTAARRIASICFNEKCDVNIGSLAVSQDESVEGNSNANSDVVQDFVKQVLEDNDFKNKYETELEKGIALGDFAMRPYVDSTDHDKIKIAWIRADQFYPLKSNTNGVSEACIASVTVKSNANHSTTYYTLLEFHRWNRDSNGDHYVIDNELYRSDTPDVVGNQVPLSECYEDIEPEVVIDGLSHPLFAYFKTPGANNKSLESPLGAGLVDNSREVLDAINITHDQFVREVKMGKRRIIVPEQMVKFDEVHKPTFDSDEDTFLSSNSESDDFKPQDVTSDIRTQEYKDALDRFIKEFEVQIGLSTGTFSQADSSGDVTATQVVSDNSMTYQTRSSYLTMIEQSIKELVYAVVEIGSTGELYTNGQAPLASSVVDMDDLDINVQFDDGVFVDKKSQADYITELLTAGLVPKWYAIMKVNDLPESEAKKWAEEINDETTAATPETPFGEEETTGGDDE</sequence>
<evidence type="ECO:0000313" key="2">
    <source>
        <dbReference type="EMBL" id="KRN82888.1"/>
    </source>
</evidence>